<dbReference type="EMBL" id="ML769383">
    <property type="protein sequence ID" value="KAE9411421.1"/>
    <property type="molecule type" value="Genomic_DNA"/>
</dbReference>
<evidence type="ECO:0000256" key="1">
    <source>
        <dbReference type="SAM" id="MobiDB-lite"/>
    </source>
</evidence>
<dbReference type="AlphaFoldDB" id="A0A6A4ILC7"/>
<feature type="region of interest" description="Disordered" evidence="1">
    <location>
        <begin position="188"/>
        <end position="235"/>
    </location>
</feature>
<protein>
    <submittedName>
        <fullName evidence="2">Uncharacterized protein</fullName>
    </submittedName>
</protein>
<sequence>MRSRTPGVSSRVESSSMAKPPSPAKPSGKRKAKFGVDSVSDTGLPVLIVPTASSHVSIPPTPLSPKDTDSRKKVRLSSPASSLEEVPGSVSGEEEMLCEPRRVRAAVLSSESVAKWRAESSPLSDLPGDMEVDEDSKHTAQAEQSVERDATPPYQQLTPPQTTTKTPLNTAAKTQQLIAEIRAKAFAAARSSPTSEEARPFKETLSDSESSEDEFLRGIKGKGKGKTCACSNCPV</sequence>
<reference evidence="2" key="1">
    <citation type="journal article" date="2019" name="Environ. Microbiol.">
        <title>Fungal ecological strategies reflected in gene transcription - a case study of two litter decomposers.</title>
        <authorList>
            <person name="Barbi F."/>
            <person name="Kohler A."/>
            <person name="Barry K."/>
            <person name="Baskaran P."/>
            <person name="Daum C."/>
            <person name="Fauchery L."/>
            <person name="Ihrmark K."/>
            <person name="Kuo A."/>
            <person name="LaButti K."/>
            <person name="Lipzen A."/>
            <person name="Morin E."/>
            <person name="Grigoriev I.V."/>
            <person name="Henrissat B."/>
            <person name="Lindahl B."/>
            <person name="Martin F."/>
        </authorList>
    </citation>
    <scope>NUCLEOTIDE SEQUENCE</scope>
    <source>
        <strain evidence="2">JB14</strain>
    </source>
</reference>
<name>A0A6A4ILC7_9AGAR</name>
<organism evidence="2 3">
    <name type="scientific">Gymnopus androsaceus JB14</name>
    <dbReference type="NCBI Taxonomy" id="1447944"/>
    <lineage>
        <taxon>Eukaryota</taxon>
        <taxon>Fungi</taxon>
        <taxon>Dikarya</taxon>
        <taxon>Basidiomycota</taxon>
        <taxon>Agaricomycotina</taxon>
        <taxon>Agaricomycetes</taxon>
        <taxon>Agaricomycetidae</taxon>
        <taxon>Agaricales</taxon>
        <taxon>Marasmiineae</taxon>
        <taxon>Omphalotaceae</taxon>
        <taxon>Gymnopus</taxon>
    </lineage>
</organism>
<feature type="region of interest" description="Disordered" evidence="1">
    <location>
        <begin position="1"/>
        <end position="97"/>
    </location>
</feature>
<feature type="compositionally biased region" description="Low complexity" evidence="1">
    <location>
        <begin position="151"/>
        <end position="168"/>
    </location>
</feature>
<feature type="compositionally biased region" description="Basic and acidic residues" evidence="1">
    <location>
        <begin position="196"/>
        <end position="205"/>
    </location>
</feature>
<feature type="region of interest" description="Disordered" evidence="1">
    <location>
        <begin position="109"/>
        <end position="168"/>
    </location>
</feature>
<proteinExistence type="predicted"/>
<feature type="compositionally biased region" description="Polar residues" evidence="1">
    <location>
        <begin position="1"/>
        <end position="13"/>
    </location>
</feature>
<evidence type="ECO:0000313" key="3">
    <source>
        <dbReference type="Proteomes" id="UP000799118"/>
    </source>
</evidence>
<evidence type="ECO:0000313" key="2">
    <source>
        <dbReference type="EMBL" id="KAE9411421.1"/>
    </source>
</evidence>
<feature type="compositionally biased region" description="Low complexity" evidence="1">
    <location>
        <begin position="81"/>
        <end position="91"/>
    </location>
</feature>
<feature type="compositionally biased region" description="Basic and acidic residues" evidence="1">
    <location>
        <begin position="135"/>
        <end position="150"/>
    </location>
</feature>
<gene>
    <name evidence="2" type="ORF">BT96DRAFT_11810</name>
</gene>
<accession>A0A6A4ILC7</accession>
<dbReference type="Proteomes" id="UP000799118">
    <property type="component" value="Unassembled WGS sequence"/>
</dbReference>
<keyword evidence="3" id="KW-1185">Reference proteome</keyword>